<evidence type="ECO:0000313" key="11">
    <source>
        <dbReference type="Proteomes" id="UP001291926"/>
    </source>
</evidence>
<keyword evidence="7" id="KW-0472">Membrane</keyword>
<dbReference type="SUPFAM" id="SSF54211">
    <property type="entry name" value="Ribosomal protein S5 domain 2-like"/>
    <property type="match status" value="1"/>
</dbReference>
<dbReference type="SUPFAM" id="SSF54980">
    <property type="entry name" value="EF-G C-terminal domain-like"/>
    <property type="match status" value="2"/>
</dbReference>
<evidence type="ECO:0000313" key="10">
    <source>
        <dbReference type="EMBL" id="KAK4491837.1"/>
    </source>
</evidence>
<keyword evidence="7" id="KW-1133">Transmembrane helix</keyword>
<feature type="transmembrane region" description="Helical" evidence="7">
    <location>
        <begin position="247"/>
        <end position="271"/>
    </location>
</feature>
<dbReference type="InterPro" id="IPR004161">
    <property type="entry name" value="EFTu-like_2"/>
</dbReference>
<dbReference type="PANTHER" id="PTHR42908">
    <property type="entry name" value="TRANSLATION ELONGATION FACTOR-RELATED"/>
    <property type="match status" value="1"/>
</dbReference>
<dbReference type="SUPFAM" id="SSF50447">
    <property type="entry name" value="Translation proteins"/>
    <property type="match status" value="1"/>
</dbReference>
<evidence type="ECO:0000256" key="1">
    <source>
        <dbReference type="ARBA" id="ARBA00004496"/>
    </source>
</evidence>
<gene>
    <name evidence="10" type="ORF">RD792_002614</name>
</gene>
<dbReference type="Pfam" id="PF00679">
    <property type="entry name" value="EFG_C"/>
    <property type="match status" value="1"/>
</dbReference>
<feature type="chain" id="PRO_5045915007" description="Tr-type G domain-containing protein" evidence="8">
    <location>
        <begin position="23"/>
        <end position="1182"/>
    </location>
</feature>
<dbReference type="PANTHER" id="PTHR42908:SF10">
    <property type="entry name" value="EUKARYOTIC TRANSLATION ELONGATION FACTOR 2"/>
    <property type="match status" value="1"/>
</dbReference>
<keyword evidence="11" id="KW-1185">Reference proteome</keyword>
<name>A0ABR0DRH8_9LAMI</name>
<keyword evidence="5" id="KW-0648">Protein biosynthesis</keyword>
<dbReference type="CDD" id="cd16261">
    <property type="entry name" value="EF2_snRNP_III"/>
    <property type="match status" value="1"/>
</dbReference>
<dbReference type="PROSITE" id="PS00301">
    <property type="entry name" value="G_TR_1"/>
    <property type="match status" value="1"/>
</dbReference>
<evidence type="ECO:0000259" key="9">
    <source>
        <dbReference type="PROSITE" id="PS51722"/>
    </source>
</evidence>
<dbReference type="Pfam" id="PF04080">
    <property type="entry name" value="Per1"/>
    <property type="match status" value="1"/>
</dbReference>
<evidence type="ECO:0000256" key="7">
    <source>
        <dbReference type="SAM" id="Phobius"/>
    </source>
</evidence>
<protein>
    <recommendedName>
        <fullName evidence="9">Tr-type G domain-containing protein</fullName>
    </recommendedName>
</protein>
<evidence type="ECO:0000256" key="4">
    <source>
        <dbReference type="ARBA" id="ARBA00022768"/>
    </source>
</evidence>
<comment type="caution">
    <text evidence="10">The sequence shown here is derived from an EMBL/GenBank/DDBJ whole genome shotgun (WGS) entry which is preliminary data.</text>
</comment>
<keyword evidence="4" id="KW-0251">Elongation factor</keyword>
<dbReference type="InterPro" id="IPR020568">
    <property type="entry name" value="Ribosomal_Su5_D2-typ_SF"/>
</dbReference>
<dbReference type="PROSITE" id="PS51722">
    <property type="entry name" value="G_TR_2"/>
    <property type="match status" value="1"/>
</dbReference>
<dbReference type="Proteomes" id="UP001291926">
    <property type="component" value="Unassembled WGS sequence"/>
</dbReference>
<dbReference type="SMART" id="SM00838">
    <property type="entry name" value="EFG_C"/>
    <property type="match status" value="1"/>
</dbReference>
<dbReference type="CDD" id="cd01681">
    <property type="entry name" value="aeEF2_snRNP_like_IV"/>
    <property type="match status" value="1"/>
</dbReference>
<evidence type="ECO:0000256" key="6">
    <source>
        <dbReference type="ARBA" id="ARBA00023134"/>
    </source>
</evidence>
<keyword evidence="6" id="KW-0342">GTP-binding</keyword>
<evidence type="ECO:0000256" key="2">
    <source>
        <dbReference type="ARBA" id="ARBA00022490"/>
    </source>
</evidence>
<evidence type="ECO:0000256" key="5">
    <source>
        <dbReference type="ARBA" id="ARBA00022917"/>
    </source>
</evidence>
<dbReference type="NCBIfam" id="TIGR00231">
    <property type="entry name" value="small_GTP"/>
    <property type="match status" value="1"/>
</dbReference>
<dbReference type="InterPro" id="IPR005225">
    <property type="entry name" value="Small_GTP-bd"/>
</dbReference>
<comment type="subcellular location">
    <subcellularLocation>
        <location evidence="1">Cytoplasm</location>
    </subcellularLocation>
</comment>
<proteinExistence type="predicted"/>
<dbReference type="InterPro" id="IPR031157">
    <property type="entry name" value="G_TR_CS"/>
</dbReference>
<dbReference type="Pfam" id="PF03764">
    <property type="entry name" value="EFG_IV"/>
    <property type="match status" value="1"/>
</dbReference>
<feature type="transmembrane region" description="Helical" evidence="7">
    <location>
        <begin position="124"/>
        <end position="146"/>
    </location>
</feature>
<dbReference type="InterPro" id="IPR014721">
    <property type="entry name" value="Ribsml_uS5_D2-typ_fold_subgr"/>
</dbReference>
<feature type="transmembrane region" description="Helical" evidence="7">
    <location>
        <begin position="193"/>
        <end position="211"/>
    </location>
</feature>
<dbReference type="Gene3D" id="3.30.70.870">
    <property type="entry name" value="Elongation Factor G (Translational Gtpase), domain 3"/>
    <property type="match status" value="1"/>
</dbReference>
<dbReference type="CDD" id="cd01885">
    <property type="entry name" value="EF2"/>
    <property type="match status" value="1"/>
</dbReference>
<evidence type="ECO:0000256" key="3">
    <source>
        <dbReference type="ARBA" id="ARBA00022741"/>
    </source>
</evidence>
<keyword evidence="3" id="KW-0547">Nucleotide-binding</keyword>
<organism evidence="10 11">
    <name type="scientific">Penstemon davidsonii</name>
    <dbReference type="NCBI Taxonomy" id="160366"/>
    <lineage>
        <taxon>Eukaryota</taxon>
        <taxon>Viridiplantae</taxon>
        <taxon>Streptophyta</taxon>
        <taxon>Embryophyta</taxon>
        <taxon>Tracheophyta</taxon>
        <taxon>Spermatophyta</taxon>
        <taxon>Magnoliopsida</taxon>
        <taxon>eudicotyledons</taxon>
        <taxon>Gunneridae</taxon>
        <taxon>Pentapetalae</taxon>
        <taxon>asterids</taxon>
        <taxon>lamiids</taxon>
        <taxon>Lamiales</taxon>
        <taxon>Plantaginaceae</taxon>
        <taxon>Cheloneae</taxon>
        <taxon>Penstemon</taxon>
    </lineage>
</organism>
<feature type="transmembrane region" description="Helical" evidence="7">
    <location>
        <begin position="223"/>
        <end position="241"/>
    </location>
</feature>
<dbReference type="EMBL" id="JAYDYQ010001087">
    <property type="protein sequence ID" value="KAK4491837.1"/>
    <property type="molecule type" value="Genomic_DNA"/>
</dbReference>
<accession>A0ABR0DRH8</accession>
<feature type="signal peptide" evidence="8">
    <location>
        <begin position="1"/>
        <end position="22"/>
    </location>
</feature>
<dbReference type="Gene3D" id="3.40.50.300">
    <property type="entry name" value="P-loop containing nucleotide triphosphate hydrolases"/>
    <property type="match status" value="1"/>
</dbReference>
<dbReference type="SMART" id="SM00889">
    <property type="entry name" value="EFG_IV"/>
    <property type="match status" value="1"/>
</dbReference>
<dbReference type="Pfam" id="PF00009">
    <property type="entry name" value="GTP_EFTU"/>
    <property type="match status" value="1"/>
</dbReference>
<dbReference type="Gene3D" id="3.30.230.10">
    <property type="match status" value="1"/>
</dbReference>
<dbReference type="PRINTS" id="PR00315">
    <property type="entry name" value="ELONGATNFCT"/>
</dbReference>
<feature type="domain" description="Tr-type G" evidence="9">
    <location>
        <begin position="356"/>
        <end position="683"/>
    </location>
</feature>
<keyword evidence="8" id="KW-0732">Signal</keyword>
<dbReference type="InterPro" id="IPR000640">
    <property type="entry name" value="EFG_V-like"/>
</dbReference>
<dbReference type="Pfam" id="PF14492">
    <property type="entry name" value="EFG_III"/>
    <property type="match status" value="1"/>
</dbReference>
<dbReference type="InterPro" id="IPR000795">
    <property type="entry name" value="T_Tr_GTP-bd_dom"/>
</dbReference>
<feature type="transmembrane region" description="Helical" evidence="7">
    <location>
        <begin position="158"/>
        <end position="181"/>
    </location>
</feature>
<dbReference type="Gene3D" id="2.40.30.10">
    <property type="entry name" value="Translation factors"/>
    <property type="match status" value="1"/>
</dbReference>
<sequence length="1182" mass="133470">MAIYHWIIGFVAFSCLVRVYEASAGDSDPLYRTCIGQCEKTGCVGERCFSHCKFSSDGTSVDGPWYMQEPLYLRWKQWDCQSDCRYHCMLDREKERAEVGQGPVKYHGKWPFLRLYGFQEPVSVAFSALNLAMHFHGWLSFFILLNYKLPLKPDKRPFYDYAGLWNIYGFLSMNSWFWSAVFHSRDVDLTEKLDYSSAVALLGYSLILAIIRSFSLRDEAARVMVAAPLLAFTTTHILYLNNYKMDYGWNMQVCVVMGIAQLLVWSIWAGVTRHPSRWKLWVVVVGGGLAMLLEIFDFPPYNGFFDAHALWHASTIPLTYIWWSFIKDDAEYRTSNLLKKVKFTADELRRIMDYKHNIRNMSVIAHVDHGKSTLTDSLVAAAGIIAQETAGDVRMTDTRADEAERGITIKSTGISLYYEMTDESLKSFKGDRHGNEYLINLIDSPGHVDFSSEVTAALRITDGALVVVDCVEGVCVQTETVLRQALGERIRPVLTVNKMDRCFLELQVDGEEAYQTFQRVIENANVIMATYEDPLLGDVQVYPEKGTVAFSAGLHGWAFTLTNFAKMYASKFGVDESKMMERLWGENFFDPATKKWTSKNTGSATCKRGFVQFCYEPIKQIINICMNDQKDKLWPMLQKLNVTMKSDEKELMGKALMKRVMQTWLPASSALLEMMIFHLPSPHTAQRYRVENLYEGPLDDAYANAIRNCDPEGPLMLYVSKMIPASDKGRFFAFGRVFSGRVSTGLKVRIMGPNFVPGEKKDLYTKSVQRTVIWMGKKQETVEDVPCGNTVALVGLDQYITKNATLTNEKEVDAHPIRAMKFSVSPVVRVAVQCKVASDLPKLVEGLKRLAKSDPMVICSIEESGEHIIAGAGELHLEICLKDLQDDFMGGAEIIKSDPVVSFRETVLERSCRTVMSKSPNKHNRLYMEARPLEDGLAEAIDDGRIGPRDDPKVRSKILSEEFGWDKELAKKIWAFGPETTGPNMVVDMCKGVQYLNEIKDSVVAGFQWASKEGPLSEENMRGICFEVCDVVLHTDAIHRGGGQVIPTARRVIYASQLTAKPRLLEPVYLVEIQAPEQALGGIYSVLNQKRGHVFEEMQRPGTPLYNIKAYLPVVESFGFSSTLRAATSGQAFPQCVFDHWEMMPSDPLEPGSQASTLVADIRKRKGLKDQMTPLSDFEDRL</sequence>
<dbReference type="CDD" id="cd04096">
    <property type="entry name" value="eEF2_snRNP_like_C"/>
    <property type="match status" value="1"/>
</dbReference>
<reference evidence="10 11" key="1">
    <citation type="journal article" date="2023" name="bioRxiv">
        <title>Genome report: Whole genome sequence and annotation of Penstemon davidsonii.</title>
        <authorList>
            <person name="Ostevik K.L."/>
            <person name="Alabady M."/>
            <person name="Zhang M."/>
            <person name="Rausher M.D."/>
        </authorList>
    </citation>
    <scope>NUCLEOTIDE SEQUENCE [LARGE SCALE GENOMIC DNA]</scope>
    <source>
        <strain evidence="10">DNT005</strain>
        <tissue evidence="10">Whole leaf</tissue>
    </source>
</reference>
<dbReference type="Gene3D" id="3.30.70.240">
    <property type="match status" value="1"/>
</dbReference>
<dbReference type="SUPFAM" id="SSF52540">
    <property type="entry name" value="P-loop containing nucleoside triphosphate hydrolases"/>
    <property type="match status" value="1"/>
</dbReference>
<dbReference type="InterPro" id="IPR035647">
    <property type="entry name" value="EFG_III/V"/>
</dbReference>
<dbReference type="Pfam" id="PF03144">
    <property type="entry name" value="GTP_EFTU_D2"/>
    <property type="match status" value="1"/>
</dbReference>
<keyword evidence="2" id="KW-0963">Cytoplasm</keyword>
<dbReference type="CDD" id="cd16268">
    <property type="entry name" value="EF2_II"/>
    <property type="match status" value="1"/>
</dbReference>
<keyword evidence="7" id="KW-0812">Transmembrane</keyword>
<dbReference type="InterPro" id="IPR027417">
    <property type="entry name" value="P-loop_NTPase"/>
</dbReference>
<evidence type="ECO:0000256" key="8">
    <source>
        <dbReference type="SAM" id="SignalP"/>
    </source>
</evidence>
<dbReference type="InterPro" id="IPR009000">
    <property type="entry name" value="Transl_B-barrel_sf"/>
</dbReference>
<dbReference type="InterPro" id="IPR005517">
    <property type="entry name" value="Transl_elong_EFG/EF2_IV"/>
</dbReference>
<dbReference type="InterPro" id="IPR007217">
    <property type="entry name" value="Per1-like"/>
</dbReference>
<dbReference type="InterPro" id="IPR041095">
    <property type="entry name" value="EFG_II"/>
</dbReference>
<feature type="transmembrane region" description="Helical" evidence="7">
    <location>
        <begin position="278"/>
        <end position="296"/>
    </location>
</feature>